<feature type="transmembrane region" description="Helical" evidence="1">
    <location>
        <begin position="6"/>
        <end position="26"/>
    </location>
</feature>
<proteinExistence type="predicted"/>
<dbReference type="EMBL" id="FPHB01000048">
    <property type="protein sequence ID" value="SFV60167.1"/>
    <property type="molecule type" value="Genomic_DNA"/>
</dbReference>
<keyword evidence="1" id="KW-0472">Membrane</keyword>
<dbReference type="InterPro" id="IPR008621">
    <property type="entry name" value="Cbb3-typ_cyt_oxidase_comp"/>
</dbReference>
<keyword evidence="2" id="KW-0560">Oxidoreductase</keyword>
<name>A0A1W1C364_9ZZZZ</name>
<dbReference type="Pfam" id="PF05545">
    <property type="entry name" value="FixQ"/>
    <property type="match status" value="1"/>
</dbReference>
<dbReference type="InterPro" id="IPR014107">
    <property type="entry name" value="Cyt_c_oxidase_cbb3_CcoQ"/>
</dbReference>
<dbReference type="NCBIfam" id="TIGR02736">
    <property type="entry name" value="cbb3_Q_epsi"/>
    <property type="match status" value="1"/>
</dbReference>
<dbReference type="AlphaFoldDB" id="A0A1W1C364"/>
<organism evidence="2">
    <name type="scientific">hydrothermal vent metagenome</name>
    <dbReference type="NCBI Taxonomy" id="652676"/>
    <lineage>
        <taxon>unclassified sequences</taxon>
        <taxon>metagenomes</taxon>
        <taxon>ecological metagenomes</taxon>
    </lineage>
</organism>
<accession>A0A1W1C364</accession>
<evidence type="ECO:0000256" key="1">
    <source>
        <dbReference type="SAM" id="Phobius"/>
    </source>
</evidence>
<keyword evidence="1" id="KW-1133">Transmembrane helix</keyword>
<evidence type="ECO:0000313" key="2">
    <source>
        <dbReference type="EMBL" id="SFV60167.1"/>
    </source>
</evidence>
<dbReference type="GO" id="GO:0016491">
    <property type="term" value="F:oxidoreductase activity"/>
    <property type="evidence" value="ECO:0007669"/>
    <property type="project" value="UniProtKB-KW"/>
</dbReference>
<sequence>MDINTFSAYAYFFLILFLVIVLYSYIYHLYTKRKSADGVDYEEYANMALDDDLDSTPVKSKSDEKEK</sequence>
<reference evidence="2" key="1">
    <citation type="submission" date="2016-10" db="EMBL/GenBank/DDBJ databases">
        <authorList>
            <person name="de Groot N.N."/>
        </authorList>
    </citation>
    <scope>NUCLEOTIDE SEQUENCE</scope>
</reference>
<protein>
    <submittedName>
        <fullName evidence="2">Cytochrome c oxidase subunit CcoQ</fullName>
        <ecNumber evidence="2">1.9.3.1</ecNumber>
    </submittedName>
</protein>
<gene>
    <name evidence="2" type="ORF">MNB_SM-7-713</name>
</gene>
<keyword evidence="1" id="KW-0812">Transmembrane</keyword>
<dbReference type="EC" id="1.9.3.1" evidence="2"/>